<keyword evidence="2" id="KW-1185">Reference proteome</keyword>
<organism evidence="1 2">
    <name type="scientific">Sphaerosporella brunnea</name>
    <dbReference type="NCBI Taxonomy" id="1250544"/>
    <lineage>
        <taxon>Eukaryota</taxon>
        <taxon>Fungi</taxon>
        <taxon>Dikarya</taxon>
        <taxon>Ascomycota</taxon>
        <taxon>Pezizomycotina</taxon>
        <taxon>Pezizomycetes</taxon>
        <taxon>Pezizales</taxon>
        <taxon>Pyronemataceae</taxon>
        <taxon>Sphaerosporella</taxon>
    </lineage>
</organism>
<dbReference type="AlphaFoldDB" id="A0A5J5EKX8"/>
<dbReference type="OrthoDB" id="5978656at2759"/>
<gene>
    <name evidence="1" type="ORF">FN846DRAFT_342433</name>
</gene>
<sequence length="169" mass="18741">MLSPVLQTGPKYNAFAVGWSPQEVTDPALSKMAAAMKGVDMESTIALALSDFSKDEVPKFGHGRLLRRLSPTPRTITRVYSHFAHLSERRPDTFIRTHYPHYLSLLLASRKALAALVNYPASSLVYVPKATTGVRCKHRSARAPIPARRANPLHLWGSSLGSDEELYSR</sequence>
<dbReference type="EMBL" id="VXIS01000270">
    <property type="protein sequence ID" value="KAA8895378.1"/>
    <property type="molecule type" value="Genomic_DNA"/>
</dbReference>
<comment type="caution">
    <text evidence="1">The sequence shown here is derived from an EMBL/GenBank/DDBJ whole genome shotgun (WGS) entry which is preliminary data.</text>
</comment>
<evidence type="ECO:0000313" key="1">
    <source>
        <dbReference type="EMBL" id="KAA8895378.1"/>
    </source>
</evidence>
<proteinExistence type="predicted"/>
<protein>
    <submittedName>
        <fullName evidence="1">Uncharacterized protein</fullName>
    </submittedName>
</protein>
<accession>A0A5J5EKX8</accession>
<dbReference type="Proteomes" id="UP000326924">
    <property type="component" value="Unassembled WGS sequence"/>
</dbReference>
<evidence type="ECO:0000313" key="2">
    <source>
        <dbReference type="Proteomes" id="UP000326924"/>
    </source>
</evidence>
<reference evidence="1 2" key="1">
    <citation type="submission" date="2019-09" db="EMBL/GenBank/DDBJ databases">
        <title>Draft genome of the ectomycorrhizal ascomycete Sphaerosporella brunnea.</title>
        <authorList>
            <consortium name="DOE Joint Genome Institute"/>
            <person name="Benucci G.M."/>
            <person name="Marozzi G."/>
            <person name="Antonielli L."/>
            <person name="Sanchez S."/>
            <person name="Marco P."/>
            <person name="Wang X."/>
            <person name="Falini L.B."/>
            <person name="Barry K."/>
            <person name="Haridas S."/>
            <person name="Lipzen A."/>
            <person name="Labutti K."/>
            <person name="Grigoriev I.V."/>
            <person name="Murat C."/>
            <person name="Martin F."/>
            <person name="Albertini E."/>
            <person name="Donnini D."/>
            <person name="Bonito G."/>
        </authorList>
    </citation>
    <scope>NUCLEOTIDE SEQUENCE [LARGE SCALE GENOMIC DNA]</scope>
    <source>
        <strain evidence="1 2">Sb_GMNB300</strain>
    </source>
</reference>
<name>A0A5J5EKX8_9PEZI</name>
<dbReference type="InParanoid" id="A0A5J5EKX8"/>